<dbReference type="PANTHER" id="PTHR33146:SF29">
    <property type="entry name" value="S1_P1 NUCLEASE"/>
    <property type="match status" value="1"/>
</dbReference>
<evidence type="ECO:0000256" key="8">
    <source>
        <dbReference type="SAM" id="SignalP"/>
    </source>
</evidence>
<gene>
    <name evidence="9" type="ORF">BCR35DRAFT_301848</name>
</gene>
<dbReference type="Pfam" id="PF02265">
    <property type="entry name" value="S1-P1_nuclease"/>
    <property type="match status" value="1"/>
</dbReference>
<keyword evidence="7" id="KW-0325">Glycoprotein</keyword>
<dbReference type="GO" id="GO:0016788">
    <property type="term" value="F:hydrolase activity, acting on ester bonds"/>
    <property type="evidence" value="ECO:0007669"/>
    <property type="project" value="InterPro"/>
</dbReference>
<dbReference type="InterPro" id="IPR008947">
    <property type="entry name" value="PLipase_C/P1_nuclease_dom_sf"/>
</dbReference>
<evidence type="ECO:0000256" key="4">
    <source>
        <dbReference type="ARBA" id="ARBA00022759"/>
    </source>
</evidence>
<evidence type="ECO:0000256" key="3">
    <source>
        <dbReference type="ARBA" id="ARBA00022723"/>
    </source>
</evidence>
<dbReference type="Gene3D" id="1.10.575.10">
    <property type="entry name" value="P1 Nuclease"/>
    <property type="match status" value="1"/>
</dbReference>
<proteinExistence type="inferred from homology"/>
<keyword evidence="8" id="KW-0732">Signal</keyword>
<dbReference type="PANTHER" id="PTHR33146">
    <property type="entry name" value="ENDONUCLEASE 4"/>
    <property type="match status" value="1"/>
</dbReference>
<sequence length="359" mass="40310">MHLLPLLLPLFALPTAYSWGAVGHEIVATIAQIHLHQPAQQALQHLLPNSKGHLAPIASWADRLRGLPYYSWSGELHYTSPLGDWPPSKCHFGDEGWKTTHDVLHAISNYTTRLSLDPSDVTSLKFLVHFIGDAHQPLHLTNRDRGGNDDRVRFEGRLMNLHSLWDGGFITKSVREQSNYTEALPSRQIESNLRGTIYDPYIRLLLWEGVRIWWRTSLPSWFICPSPLSLSSLSSSQLILSTAEDGEKLSSVVCPQTWAQETHKITCERTFPPSMGEEGEEHQVPELNTKEYYGPIRDGNIIEKLLVQGGLRLAATLNAIFEPEEDGEGVEGKGLLNFAWLEEAAAEGKQSERRVVELA</sequence>
<protein>
    <submittedName>
        <fullName evidence="9">S1/P1 nuclease</fullName>
    </submittedName>
</protein>
<evidence type="ECO:0000313" key="9">
    <source>
        <dbReference type="EMBL" id="ORY88313.1"/>
    </source>
</evidence>
<dbReference type="AlphaFoldDB" id="A0A1Y2FWD1"/>
<comment type="caution">
    <text evidence="9">The sequence shown here is derived from an EMBL/GenBank/DDBJ whole genome shotgun (WGS) entry which is preliminary data.</text>
</comment>
<dbReference type="EMBL" id="MCGR01000011">
    <property type="protein sequence ID" value="ORY88313.1"/>
    <property type="molecule type" value="Genomic_DNA"/>
</dbReference>
<comment type="similarity">
    <text evidence="1">Belongs to the nuclease type I family.</text>
</comment>
<keyword evidence="5" id="KW-0378">Hydrolase</keyword>
<evidence type="ECO:0000256" key="5">
    <source>
        <dbReference type="ARBA" id="ARBA00022801"/>
    </source>
</evidence>
<evidence type="ECO:0000256" key="6">
    <source>
        <dbReference type="ARBA" id="ARBA00023157"/>
    </source>
</evidence>
<evidence type="ECO:0000256" key="1">
    <source>
        <dbReference type="ARBA" id="ARBA00009547"/>
    </source>
</evidence>
<dbReference type="GO" id="GO:0046872">
    <property type="term" value="F:metal ion binding"/>
    <property type="evidence" value="ECO:0007669"/>
    <property type="project" value="UniProtKB-KW"/>
</dbReference>
<feature type="chain" id="PRO_5013345130" evidence="8">
    <location>
        <begin position="19"/>
        <end position="359"/>
    </location>
</feature>
<dbReference type="SUPFAM" id="SSF48537">
    <property type="entry name" value="Phospholipase C/P1 nuclease"/>
    <property type="match status" value="2"/>
</dbReference>
<keyword evidence="10" id="KW-1185">Reference proteome</keyword>
<dbReference type="Proteomes" id="UP000193467">
    <property type="component" value="Unassembled WGS sequence"/>
</dbReference>
<dbReference type="GO" id="GO:0006308">
    <property type="term" value="P:DNA catabolic process"/>
    <property type="evidence" value="ECO:0007669"/>
    <property type="project" value="InterPro"/>
</dbReference>
<feature type="signal peptide" evidence="8">
    <location>
        <begin position="1"/>
        <end position="18"/>
    </location>
</feature>
<keyword evidence="2" id="KW-0540">Nuclease</keyword>
<dbReference type="GO" id="GO:0003676">
    <property type="term" value="F:nucleic acid binding"/>
    <property type="evidence" value="ECO:0007669"/>
    <property type="project" value="InterPro"/>
</dbReference>
<keyword evidence="3" id="KW-0479">Metal-binding</keyword>
<dbReference type="STRING" id="106004.A0A1Y2FWD1"/>
<dbReference type="InterPro" id="IPR003154">
    <property type="entry name" value="S1/P1nuclease"/>
</dbReference>
<accession>A0A1Y2FWD1</accession>
<keyword evidence="4" id="KW-0255">Endonuclease</keyword>
<keyword evidence="6" id="KW-1015">Disulfide bond</keyword>
<evidence type="ECO:0000256" key="2">
    <source>
        <dbReference type="ARBA" id="ARBA00022722"/>
    </source>
</evidence>
<dbReference type="CDD" id="cd11010">
    <property type="entry name" value="S1-P1_nuclease"/>
    <property type="match status" value="1"/>
</dbReference>
<evidence type="ECO:0000256" key="7">
    <source>
        <dbReference type="ARBA" id="ARBA00023180"/>
    </source>
</evidence>
<dbReference type="OrthoDB" id="441446at2759"/>
<organism evidence="9 10">
    <name type="scientific">Leucosporidium creatinivorum</name>
    <dbReference type="NCBI Taxonomy" id="106004"/>
    <lineage>
        <taxon>Eukaryota</taxon>
        <taxon>Fungi</taxon>
        <taxon>Dikarya</taxon>
        <taxon>Basidiomycota</taxon>
        <taxon>Pucciniomycotina</taxon>
        <taxon>Microbotryomycetes</taxon>
        <taxon>Leucosporidiales</taxon>
        <taxon>Leucosporidium</taxon>
    </lineage>
</organism>
<dbReference type="GO" id="GO:0004519">
    <property type="term" value="F:endonuclease activity"/>
    <property type="evidence" value="ECO:0007669"/>
    <property type="project" value="UniProtKB-KW"/>
</dbReference>
<dbReference type="InParanoid" id="A0A1Y2FWD1"/>
<name>A0A1Y2FWD1_9BASI</name>
<reference evidence="9 10" key="1">
    <citation type="submission" date="2016-07" db="EMBL/GenBank/DDBJ databases">
        <title>Pervasive Adenine N6-methylation of Active Genes in Fungi.</title>
        <authorList>
            <consortium name="DOE Joint Genome Institute"/>
            <person name="Mondo S.J."/>
            <person name="Dannebaum R.O."/>
            <person name="Kuo R.C."/>
            <person name="Labutti K."/>
            <person name="Haridas S."/>
            <person name="Kuo A."/>
            <person name="Salamov A."/>
            <person name="Ahrendt S.R."/>
            <person name="Lipzen A."/>
            <person name="Sullivan W."/>
            <person name="Andreopoulos W.B."/>
            <person name="Clum A."/>
            <person name="Lindquist E."/>
            <person name="Daum C."/>
            <person name="Ramamoorthy G.K."/>
            <person name="Gryganskyi A."/>
            <person name="Culley D."/>
            <person name="Magnuson J.K."/>
            <person name="James T.Y."/>
            <person name="O'Malley M.A."/>
            <person name="Stajich J.E."/>
            <person name="Spatafora J.W."/>
            <person name="Visel A."/>
            <person name="Grigoriev I.V."/>
        </authorList>
    </citation>
    <scope>NUCLEOTIDE SEQUENCE [LARGE SCALE GENOMIC DNA]</scope>
    <source>
        <strain evidence="9 10">62-1032</strain>
    </source>
</reference>
<evidence type="ECO:0000313" key="10">
    <source>
        <dbReference type="Proteomes" id="UP000193467"/>
    </source>
</evidence>